<gene>
    <name evidence="2" type="ORF">Ocin01_12172</name>
</gene>
<comment type="caution">
    <text evidence="2">The sequence shown here is derived from an EMBL/GenBank/DDBJ whole genome shotgun (WGS) entry which is preliminary data.</text>
</comment>
<evidence type="ECO:0000313" key="2">
    <source>
        <dbReference type="EMBL" id="ODM94496.1"/>
    </source>
</evidence>
<proteinExistence type="predicted"/>
<dbReference type="AlphaFoldDB" id="A0A1D2MN96"/>
<name>A0A1D2MN96_ORCCI</name>
<evidence type="ECO:0000313" key="3">
    <source>
        <dbReference type="Proteomes" id="UP000094527"/>
    </source>
</evidence>
<accession>A0A1D2MN96</accession>
<keyword evidence="1" id="KW-0732">Signal</keyword>
<evidence type="ECO:0000256" key="1">
    <source>
        <dbReference type="SAM" id="SignalP"/>
    </source>
</evidence>
<protein>
    <submittedName>
        <fullName evidence="2">Uncharacterized protein</fullName>
    </submittedName>
</protein>
<keyword evidence="3" id="KW-1185">Reference proteome</keyword>
<feature type="chain" id="PRO_5008904315" evidence="1">
    <location>
        <begin position="19"/>
        <end position="87"/>
    </location>
</feature>
<sequence length="87" mass="9700">MNKLSFVLLGLLFVSAYAVPAADNVSESEKKVFQETVTVEEGIVTNAVTPLKSIFLPNMARVACWGLQLSMWRILLLQRWLSPVLCC</sequence>
<dbReference type="Proteomes" id="UP000094527">
    <property type="component" value="Unassembled WGS sequence"/>
</dbReference>
<reference evidence="2 3" key="1">
    <citation type="journal article" date="2016" name="Genome Biol. Evol.">
        <title>Gene Family Evolution Reflects Adaptation to Soil Environmental Stressors in the Genome of the Collembolan Orchesella cincta.</title>
        <authorList>
            <person name="Faddeeva-Vakhrusheva A."/>
            <person name="Derks M.F."/>
            <person name="Anvar S.Y."/>
            <person name="Agamennone V."/>
            <person name="Suring W."/>
            <person name="Smit S."/>
            <person name="van Straalen N.M."/>
            <person name="Roelofs D."/>
        </authorList>
    </citation>
    <scope>NUCLEOTIDE SEQUENCE [LARGE SCALE GENOMIC DNA]</scope>
    <source>
        <tissue evidence="2">Mixed pool</tissue>
    </source>
</reference>
<organism evidence="2 3">
    <name type="scientific">Orchesella cincta</name>
    <name type="common">Springtail</name>
    <name type="synonym">Podura cincta</name>
    <dbReference type="NCBI Taxonomy" id="48709"/>
    <lineage>
        <taxon>Eukaryota</taxon>
        <taxon>Metazoa</taxon>
        <taxon>Ecdysozoa</taxon>
        <taxon>Arthropoda</taxon>
        <taxon>Hexapoda</taxon>
        <taxon>Collembola</taxon>
        <taxon>Entomobryomorpha</taxon>
        <taxon>Entomobryoidea</taxon>
        <taxon>Orchesellidae</taxon>
        <taxon>Orchesellinae</taxon>
        <taxon>Orchesella</taxon>
    </lineage>
</organism>
<feature type="signal peptide" evidence="1">
    <location>
        <begin position="1"/>
        <end position="18"/>
    </location>
</feature>
<dbReference type="EMBL" id="LJIJ01000800">
    <property type="protein sequence ID" value="ODM94496.1"/>
    <property type="molecule type" value="Genomic_DNA"/>
</dbReference>